<evidence type="ECO:0000313" key="3">
    <source>
        <dbReference type="EMBL" id="GAA2416563.1"/>
    </source>
</evidence>
<dbReference type="InterPro" id="IPR022128">
    <property type="entry name" value="FhaA_N"/>
</dbReference>
<dbReference type="Proteomes" id="UP001500058">
    <property type="component" value="Unassembled WGS sequence"/>
</dbReference>
<sequence>MGRCGPGTRFPMGALSRWERKVERWERALLAKVFGGEPVELLDALRHECDSHAVVCSHSRVVVPNAYEVELSGEVYEELERHGTRIGQELTDSLARHGESKGYEWAGPLAVRVTASDHVPNGRYRVTSSPAPRVSPDAFPASEEAGETGGTGTAPRS</sequence>
<feature type="domain" description="FhaA N-terminal" evidence="2">
    <location>
        <begin position="15"/>
        <end position="126"/>
    </location>
</feature>
<dbReference type="EMBL" id="BAAATJ010000037">
    <property type="protein sequence ID" value="GAA2416563.1"/>
    <property type="molecule type" value="Genomic_DNA"/>
</dbReference>
<dbReference type="Pfam" id="PF12401">
    <property type="entry name" value="FhaA_N"/>
    <property type="match status" value="1"/>
</dbReference>
<dbReference type="InterPro" id="IPR042287">
    <property type="entry name" value="FhaA_N_sf"/>
</dbReference>
<organism evidence="3 4">
    <name type="scientific">Streptomyces glaucosporus</name>
    <dbReference type="NCBI Taxonomy" id="284044"/>
    <lineage>
        <taxon>Bacteria</taxon>
        <taxon>Bacillati</taxon>
        <taxon>Actinomycetota</taxon>
        <taxon>Actinomycetes</taxon>
        <taxon>Kitasatosporales</taxon>
        <taxon>Streptomycetaceae</taxon>
        <taxon>Streptomyces</taxon>
    </lineage>
</organism>
<evidence type="ECO:0000259" key="2">
    <source>
        <dbReference type="Pfam" id="PF12401"/>
    </source>
</evidence>
<feature type="region of interest" description="Disordered" evidence="1">
    <location>
        <begin position="121"/>
        <end position="157"/>
    </location>
</feature>
<evidence type="ECO:0000313" key="4">
    <source>
        <dbReference type="Proteomes" id="UP001500058"/>
    </source>
</evidence>
<feature type="compositionally biased region" description="Gly residues" evidence="1">
    <location>
        <begin position="147"/>
        <end position="157"/>
    </location>
</feature>
<proteinExistence type="predicted"/>
<keyword evidence="4" id="KW-1185">Reference proteome</keyword>
<comment type="caution">
    <text evidence="3">The sequence shown here is derived from an EMBL/GenBank/DDBJ whole genome shotgun (WGS) entry which is preliminary data.</text>
</comment>
<dbReference type="Gene3D" id="3.30.2320.60">
    <property type="entry name" value="FhaA, phosphopeptide-binding domain (DUF3662)"/>
    <property type="match status" value="1"/>
</dbReference>
<name>A0ABN3IX98_9ACTN</name>
<reference evidence="3 4" key="1">
    <citation type="journal article" date="2019" name="Int. J. Syst. Evol. Microbiol.">
        <title>The Global Catalogue of Microorganisms (GCM) 10K type strain sequencing project: providing services to taxonomists for standard genome sequencing and annotation.</title>
        <authorList>
            <consortium name="The Broad Institute Genomics Platform"/>
            <consortium name="The Broad Institute Genome Sequencing Center for Infectious Disease"/>
            <person name="Wu L."/>
            <person name="Ma J."/>
        </authorList>
    </citation>
    <scope>NUCLEOTIDE SEQUENCE [LARGE SCALE GENOMIC DNA]</scope>
    <source>
        <strain evidence="3 4">JCM 6921</strain>
    </source>
</reference>
<evidence type="ECO:0000256" key="1">
    <source>
        <dbReference type="SAM" id="MobiDB-lite"/>
    </source>
</evidence>
<accession>A0ABN3IX98</accession>
<gene>
    <name evidence="3" type="ORF">GCM10010420_53490</name>
</gene>
<protein>
    <recommendedName>
        <fullName evidence="2">FhaA N-terminal domain-containing protein</fullName>
    </recommendedName>
</protein>